<evidence type="ECO:0000313" key="5">
    <source>
        <dbReference type="EMBL" id="QJT10294.1"/>
    </source>
</evidence>
<keyword evidence="2" id="KW-0813">Transport</keyword>
<dbReference type="NCBIfam" id="NF037995">
    <property type="entry name" value="TRAP_S1"/>
    <property type="match status" value="1"/>
</dbReference>
<proteinExistence type="inferred from homology"/>
<evidence type="ECO:0000256" key="3">
    <source>
        <dbReference type="ARBA" id="ARBA00022729"/>
    </source>
</evidence>
<dbReference type="InterPro" id="IPR018389">
    <property type="entry name" value="DctP_fam"/>
</dbReference>
<feature type="chain" id="PRO_5047152109" evidence="4">
    <location>
        <begin position="26"/>
        <end position="330"/>
    </location>
</feature>
<dbReference type="PANTHER" id="PTHR33376">
    <property type="match status" value="1"/>
</dbReference>
<dbReference type="PIRSF" id="PIRSF006470">
    <property type="entry name" value="DctB"/>
    <property type="match status" value="1"/>
</dbReference>
<feature type="signal peptide" evidence="4">
    <location>
        <begin position="1"/>
        <end position="25"/>
    </location>
</feature>
<evidence type="ECO:0000256" key="1">
    <source>
        <dbReference type="ARBA" id="ARBA00009023"/>
    </source>
</evidence>
<evidence type="ECO:0000256" key="2">
    <source>
        <dbReference type="ARBA" id="ARBA00022448"/>
    </source>
</evidence>
<gene>
    <name evidence="5" type="ORF">E8L03_15755</name>
</gene>
<keyword evidence="3 4" id="KW-0732">Signal</keyword>
<keyword evidence="6" id="KW-1185">Reference proteome</keyword>
<name>A0ABX6NI76_9BACT</name>
<accession>A0ABX6NI76</accession>
<reference evidence="5 6" key="1">
    <citation type="submission" date="2019-04" db="EMBL/GenBank/DDBJ databases">
        <title>Isolation and culture of sulfate reducing bacteria from the cold seep of the South China Sea.</title>
        <authorList>
            <person name="Sun C."/>
            <person name="Liu R."/>
        </authorList>
    </citation>
    <scope>NUCLEOTIDE SEQUENCE [LARGE SCALE GENOMIC DNA]</scope>
    <source>
        <strain evidence="5 6">CS1</strain>
    </source>
</reference>
<protein>
    <submittedName>
        <fullName evidence="5">TRAP transporter substrate-binding protein</fullName>
    </submittedName>
</protein>
<evidence type="ECO:0000313" key="6">
    <source>
        <dbReference type="Proteomes" id="UP000503251"/>
    </source>
</evidence>
<dbReference type="Gene3D" id="3.40.190.170">
    <property type="entry name" value="Bacterial extracellular solute-binding protein, family 7"/>
    <property type="match status" value="1"/>
</dbReference>
<dbReference type="PANTHER" id="PTHR33376:SF7">
    <property type="entry name" value="C4-DICARBOXYLATE-BINDING PROTEIN DCTB"/>
    <property type="match status" value="1"/>
</dbReference>
<dbReference type="InterPro" id="IPR004682">
    <property type="entry name" value="TRAP_DctP"/>
</dbReference>
<sequence length="330" mass="36993">MKATKVLALLVCALLLAVTVQSAHAEKVIKVGHATPETDAMHLAWVFFKEKVEARTNGDIRVEIYPNAALGNDRELYEAVMLGDVTCCSGSSSPLAAFVPDLFVLDVPFTFPSREAVWKALDGPLGQALDKKMAAKGIVNLGYWENGFRNITNNIRPIREAKDLEGIKLRTMENPIHMAAWKALGANPTPMSFGEVFTALQQGTVDGQENPYALIYNCKFFEVQKYISNTRHIFTSYIPVINKEFLDDLSDEEREIILTTGKEMRDYQRNLAVELEDKCRKGILDSGIEFADLTPEERSTFRIAIEPALEMAEERVSPETIEIFRNTVLK</sequence>
<comment type="similarity">
    <text evidence="1">Belongs to the bacterial solute-binding protein 7 family.</text>
</comment>
<dbReference type="InterPro" id="IPR038404">
    <property type="entry name" value="TRAP_DctP_sf"/>
</dbReference>
<evidence type="ECO:0000256" key="4">
    <source>
        <dbReference type="SAM" id="SignalP"/>
    </source>
</evidence>
<dbReference type="EMBL" id="CP039543">
    <property type="protein sequence ID" value="QJT10294.1"/>
    <property type="molecule type" value="Genomic_DNA"/>
</dbReference>
<dbReference type="Proteomes" id="UP000503251">
    <property type="component" value="Chromosome"/>
</dbReference>
<organism evidence="5 6">
    <name type="scientific">Oceanidesulfovibrio marinus</name>
    <dbReference type="NCBI Taxonomy" id="370038"/>
    <lineage>
        <taxon>Bacteria</taxon>
        <taxon>Pseudomonadati</taxon>
        <taxon>Thermodesulfobacteriota</taxon>
        <taxon>Desulfovibrionia</taxon>
        <taxon>Desulfovibrionales</taxon>
        <taxon>Desulfovibrionaceae</taxon>
        <taxon>Oceanidesulfovibrio</taxon>
    </lineage>
</organism>
<dbReference type="NCBIfam" id="TIGR00787">
    <property type="entry name" value="dctP"/>
    <property type="match status" value="1"/>
</dbReference>
<dbReference type="Pfam" id="PF03480">
    <property type="entry name" value="DctP"/>
    <property type="match status" value="1"/>
</dbReference>
<dbReference type="CDD" id="cd13603">
    <property type="entry name" value="PBP2_TRAP_Siap_TeaA_like"/>
    <property type="match status" value="1"/>
</dbReference>